<keyword evidence="7" id="KW-1185">Reference proteome</keyword>
<dbReference type="PROSITE" id="PS51128">
    <property type="entry name" value="ZF_DKSA_2"/>
    <property type="match status" value="1"/>
</dbReference>
<feature type="zinc finger region" description="dksA C4-type" evidence="4">
    <location>
        <begin position="66"/>
        <end position="90"/>
    </location>
</feature>
<dbReference type="Pfam" id="PF01258">
    <property type="entry name" value="zf-dskA_traR"/>
    <property type="match status" value="1"/>
</dbReference>
<evidence type="ECO:0000256" key="4">
    <source>
        <dbReference type="PROSITE-ProRule" id="PRU00510"/>
    </source>
</evidence>
<evidence type="ECO:0000256" key="1">
    <source>
        <dbReference type="ARBA" id="ARBA00022723"/>
    </source>
</evidence>
<organism evidence="6 7">
    <name type="scientific">Marinicella pacifica</name>
    <dbReference type="NCBI Taxonomy" id="1171543"/>
    <lineage>
        <taxon>Bacteria</taxon>
        <taxon>Pseudomonadati</taxon>
        <taxon>Pseudomonadota</taxon>
        <taxon>Gammaproteobacteria</taxon>
        <taxon>Lysobacterales</taxon>
        <taxon>Marinicellaceae</taxon>
        <taxon>Marinicella</taxon>
    </lineage>
</organism>
<evidence type="ECO:0000256" key="3">
    <source>
        <dbReference type="ARBA" id="ARBA00022833"/>
    </source>
</evidence>
<protein>
    <recommendedName>
        <fullName evidence="5">Zinc finger DksA/TraR C4-type domain-containing protein</fullName>
    </recommendedName>
</protein>
<proteinExistence type="predicted"/>
<feature type="domain" description="Zinc finger DksA/TraR C4-type" evidence="5">
    <location>
        <begin position="61"/>
        <end position="90"/>
    </location>
</feature>
<reference evidence="6" key="1">
    <citation type="journal article" date="2014" name="Int. J. Syst. Evol. Microbiol.">
        <title>Complete genome sequence of Corynebacterium casei LMG S-19264T (=DSM 44701T), isolated from a smear-ripened cheese.</title>
        <authorList>
            <consortium name="US DOE Joint Genome Institute (JGI-PGF)"/>
            <person name="Walter F."/>
            <person name="Albersmeier A."/>
            <person name="Kalinowski J."/>
            <person name="Ruckert C."/>
        </authorList>
    </citation>
    <scope>NUCLEOTIDE SEQUENCE</scope>
    <source>
        <strain evidence="6">CGMCC 1.12181</strain>
    </source>
</reference>
<comment type="caution">
    <text evidence="6">The sequence shown here is derived from an EMBL/GenBank/DDBJ whole genome shotgun (WGS) entry which is preliminary data.</text>
</comment>
<evidence type="ECO:0000259" key="5">
    <source>
        <dbReference type="Pfam" id="PF01258"/>
    </source>
</evidence>
<gene>
    <name evidence="6" type="ORF">GCM10011365_25490</name>
</gene>
<keyword evidence="2" id="KW-0863">Zinc-finger</keyword>
<dbReference type="EMBL" id="BMEO01000022">
    <property type="protein sequence ID" value="GGG03211.1"/>
    <property type="molecule type" value="Genomic_DNA"/>
</dbReference>
<evidence type="ECO:0000256" key="2">
    <source>
        <dbReference type="ARBA" id="ARBA00022771"/>
    </source>
</evidence>
<keyword evidence="3" id="KW-0862">Zinc</keyword>
<dbReference type="SUPFAM" id="SSF57716">
    <property type="entry name" value="Glucocorticoid receptor-like (DNA-binding domain)"/>
    <property type="match status" value="1"/>
</dbReference>
<dbReference type="RefSeq" id="WP_188366154.1">
    <property type="nucleotide sequence ID" value="NZ_BAABJF010000025.1"/>
</dbReference>
<dbReference type="AlphaFoldDB" id="A0A917FUS2"/>
<keyword evidence="1" id="KW-0479">Metal-binding</keyword>
<accession>A0A917FUS2</accession>
<dbReference type="Gene3D" id="1.20.120.910">
    <property type="entry name" value="DksA, coiled-coil domain"/>
    <property type="match status" value="1"/>
</dbReference>
<evidence type="ECO:0000313" key="7">
    <source>
        <dbReference type="Proteomes" id="UP000605253"/>
    </source>
</evidence>
<dbReference type="PANTHER" id="PTHR33823">
    <property type="entry name" value="RNA POLYMERASE-BINDING TRANSCRIPTION FACTOR DKSA-RELATED"/>
    <property type="match status" value="1"/>
</dbReference>
<reference evidence="6" key="2">
    <citation type="submission" date="2020-09" db="EMBL/GenBank/DDBJ databases">
        <authorList>
            <person name="Sun Q."/>
            <person name="Zhou Y."/>
        </authorList>
    </citation>
    <scope>NUCLEOTIDE SEQUENCE</scope>
    <source>
        <strain evidence="6">CGMCC 1.12181</strain>
    </source>
</reference>
<evidence type="ECO:0000313" key="6">
    <source>
        <dbReference type="EMBL" id="GGG03211.1"/>
    </source>
</evidence>
<dbReference type="InterPro" id="IPR000962">
    <property type="entry name" value="Znf_DskA_TraR"/>
</dbReference>
<sequence length="93" mass="10454">MVKEPDLTVFKQQLLVRRQQLAGLIQPKALHIHGKKTKSVDQQAQLEYSQIKKALARIEAGTYGQCVVCGEMIDGMRLEAYPHTPFCRSCVSP</sequence>
<dbReference type="GO" id="GO:0008270">
    <property type="term" value="F:zinc ion binding"/>
    <property type="evidence" value="ECO:0007669"/>
    <property type="project" value="UniProtKB-KW"/>
</dbReference>
<dbReference type="Proteomes" id="UP000605253">
    <property type="component" value="Unassembled WGS sequence"/>
</dbReference>
<name>A0A917FUS2_9GAMM</name>